<dbReference type="PANTHER" id="PTHR43280:SF32">
    <property type="entry name" value="TRANSCRIPTIONAL REGULATORY PROTEIN"/>
    <property type="match status" value="1"/>
</dbReference>
<accession>A0A1Y3QTI0</accession>
<dbReference type="OrthoDB" id="2600165at2"/>
<dbReference type="PROSITE" id="PS01124">
    <property type="entry name" value="HTH_ARAC_FAMILY_2"/>
    <property type="match status" value="1"/>
</dbReference>
<organism evidence="5 6">
    <name type="scientific">Alistipes onderdonkii</name>
    <dbReference type="NCBI Taxonomy" id="328813"/>
    <lineage>
        <taxon>Bacteria</taxon>
        <taxon>Pseudomonadati</taxon>
        <taxon>Bacteroidota</taxon>
        <taxon>Bacteroidia</taxon>
        <taxon>Bacteroidales</taxon>
        <taxon>Rikenellaceae</taxon>
        <taxon>Alistipes</taxon>
    </lineage>
</organism>
<evidence type="ECO:0000259" key="4">
    <source>
        <dbReference type="PROSITE" id="PS01124"/>
    </source>
</evidence>
<comment type="caution">
    <text evidence="5">The sequence shown here is derived from an EMBL/GenBank/DDBJ whole genome shotgun (WGS) entry which is preliminary data.</text>
</comment>
<evidence type="ECO:0000256" key="1">
    <source>
        <dbReference type="ARBA" id="ARBA00023015"/>
    </source>
</evidence>
<keyword evidence="2" id="KW-0238">DNA-binding</keyword>
<evidence type="ECO:0000256" key="2">
    <source>
        <dbReference type="ARBA" id="ARBA00023125"/>
    </source>
</evidence>
<dbReference type="RefSeq" id="WP_051087677.1">
    <property type="nucleotide sequence ID" value="NZ_AP025562.1"/>
</dbReference>
<dbReference type="Proteomes" id="UP000195772">
    <property type="component" value="Unassembled WGS sequence"/>
</dbReference>
<name>A0A1Y3QTI0_9BACT</name>
<dbReference type="SUPFAM" id="SSF46689">
    <property type="entry name" value="Homeodomain-like"/>
    <property type="match status" value="1"/>
</dbReference>
<dbReference type="InterPro" id="IPR018060">
    <property type="entry name" value="HTH_AraC"/>
</dbReference>
<dbReference type="EMBL" id="NFHB01000006">
    <property type="protein sequence ID" value="OUN02974.1"/>
    <property type="molecule type" value="Genomic_DNA"/>
</dbReference>
<sequence>MAKIMKIRNVGDYSRYVGHTDRHPLVSVIDYAEVSPVRHSLNNYSVYGIFFHDEAEIDLAYGCGKYDYKKGTVICVAPGQIGGKEDNGEQVMLTGWALLFHPDLLHATHLEKAIKNYSFFDYRVNEALHMTDEEHDIFVLLMRQIRDELQKRPDELQNAIIVGYIELMLNFCQRFYNRQFITRKLENSDILMKFDSLLRDYYEEKTQLTLGIPTVQYCADKLCMSPNYFGDMIKKTTGDTASNYIRQYVIQRAKSDFATGASIAQVADGLGFEYPQHLSRMFKRQEGLSPKEYCERLRKKIRVREYGGSATPE</sequence>
<dbReference type="Gene3D" id="1.10.10.60">
    <property type="entry name" value="Homeodomain-like"/>
    <property type="match status" value="2"/>
</dbReference>
<evidence type="ECO:0000313" key="6">
    <source>
        <dbReference type="Proteomes" id="UP000195772"/>
    </source>
</evidence>
<gene>
    <name evidence="5" type="ORF">B5G41_09665</name>
</gene>
<reference evidence="6" key="1">
    <citation type="submission" date="2017-04" db="EMBL/GenBank/DDBJ databases">
        <title>Function of individual gut microbiota members based on whole genome sequencing of pure cultures obtained from chicken caecum.</title>
        <authorList>
            <person name="Medvecky M."/>
            <person name="Cejkova D."/>
            <person name="Polansky O."/>
            <person name="Karasova D."/>
            <person name="Kubasova T."/>
            <person name="Cizek A."/>
            <person name="Rychlik I."/>
        </authorList>
    </citation>
    <scope>NUCLEOTIDE SEQUENCE [LARGE SCALE GENOMIC DNA]</scope>
    <source>
        <strain evidence="6">An90</strain>
    </source>
</reference>
<evidence type="ECO:0000256" key="3">
    <source>
        <dbReference type="ARBA" id="ARBA00023163"/>
    </source>
</evidence>
<evidence type="ECO:0000313" key="5">
    <source>
        <dbReference type="EMBL" id="OUN02974.1"/>
    </source>
</evidence>
<dbReference type="GO" id="GO:0003700">
    <property type="term" value="F:DNA-binding transcription factor activity"/>
    <property type="evidence" value="ECO:0007669"/>
    <property type="project" value="InterPro"/>
</dbReference>
<dbReference type="eggNOG" id="COG2207">
    <property type="taxonomic scope" value="Bacteria"/>
</dbReference>
<protein>
    <submittedName>
        <fullName evidence="5">AraC family transcriptional regulator</fullName>
    </submittedName>
</protein>
<dbReference type="Pfam" id="PF12833">
    <property type="entry name" value="HTH_18"/>
    <property type="match status" value="1"/>
</dbReference>
<feature type="domain" description="HTH araC/xylS-type" evidence="4">
    <location>
        <begin position="196"/>
        <end position="296"/>
    </location>
</feature>
<dbReference type="SMART" id="SM00342">
    <property type="entry name" value="HTH_ARAC"/>
    <property type="match status" value="1"/>
</dbReference>
<proteinExistence type="predicted"/>
<dbReference type="AlphaFoldDB" id="A0A1Y3QTI0"/>
<keyword evidence="3" id="KW-0804">Transcription</keyword>
<dbReference type="GO" id="GO:0043565">
    <property type="term" value="F:sequence-specific DNA binding"/>
    <property type="evidence" value="ECO:0007669"/>
    <property type="project" value="InterPro"/>
</dbReference>
<dbReference type="InterPro" id="IPR009057">
    <property type="entry name" value="Homeodomain-like_sf"/>
</dbReference>
<keyword evidence="1" id="KW-0805">Transcription regulation</keyword>
<dbReference type="PANTHER" id="PTHR43280">
    <property type="entry name" value="ARAC-FAMILY TRANSCRIPTIONAL REGULATOR"/>
    <property type="match status" value="1"/>
</dbReference>